<gene>
    <name evidence="1" type="ORF">AMSG_11259</name>
</gene>
<dbReference type="GeneID" id="25569277"/>
<dbReference type="RefSeq" id="XP_013752838.1">
    <property type="nucleotide sequence ID" value="XM_013897384.1"/>
</dbReference>
<name>A0A0L0DU74_THETB</name>
<reference evidence="1 2" key="1">
    <citation type="submission" date="2010-05" db="EMBL/GenBank/DDBJ databases">
        <title>The Genome Sequence of Thecamonas trahens ATCC 50062.</title>
        <authorList>
            <consortium name="The Broad Institute Genome Sequencing Platform"/>
            <person name="Russ C."/>
            <person name="Cuomo C."/>
            <person name="Shea T."/>
            <person name="Young S.K."/>
            <person name="Zeng Q."/>
            <person name="Koehrsen M."/>
            <person name="Haas B."/>
            <person name="Borodovsky M."/>
            <person name="Guigo R."/>
            <person name="Alvarado L."/>
            <person name="Berlin A."/>
            <person name="Bochicchio J."/>
            <person name="Borenstein D."/>
            <person name="Chapman S."/>
            <person name="Chen Z."/>
            <person name="Freedman E."/>
            <person name="Gellesch M."/>
            <person name="Goldberg J."/>
            <person name="Griggs A."/>
            <person name="Gujja S."/>
            <person name="Heilman E."/>
            <person name="Heiman D."/>
            <person name="Hepburn T."/>
            <person name="Howarth C."/>
            <person name="Jen D."/>
            <person name="Larson L."/>
            <person name="Mehta T."/>
            <person name="Park D."/>
            <person name="Pearson M."/>
            <person name="Roberts A."/>
            <person name="Saif S."/>
            <person name="Shenoy N."/>
            <person name="Sisk P."/>
            <person name="Stolte C."/>
            <person name="Sykes S."/>
            <person name="Thomson T."/>
            <person name="Walk T."/>
            <person name="White J."/>
            <person name="Yandava C."/>
            <person name="Burger G."/>
            <person name="Gray M.W."/>
            <person name="Holland P.W.H."/>
            <person name="King N."/>
            <person name="Lang F.B.F."/>
            <person name="Roger A.J."/>
            <person name="Ruiz-Trillo I."/>
            <person name="Lander E."/>
            <person name="Nusbaum C."/>
        </authorList>
    </citation>
    <scope>NUCLEOTIDE SEQUENCE [LARGE SCALE GENOMIC DNA]</scope>
    <source>
        <strain evidence="1 2">ATCC 50062</strain>
    </source>
</reference>
<accession>A0A0L0DU74</accession>
<organism evidence="1 2">
    <name type="scientific">Thecamonas trahens ATCC 50062</name>
    <dbReference type="NCBI Taxonomy" id="461836"/>
    <lineage>
        <taxon>Eukaryota</taxon>
        <taxon>Apusozoa</taxon>
        <taxon>Apusomonadida</taxon>
        <taxon>Apusomonadidae</taxon>
        <taxon>Thecamonas</taxon>
    </lineage>
</organism>
<keyword evidence="2" id="KW-1185">Reference proteome</keyword>
<proteinExistence type="predicted"/>
<dbReference type="Proteomes" id="UP000054408">
    <property type="component" value="Unassembled WGS sequence"/>
</dbReference>
<sequence length="188" mass="20271">MARRVALKHIASCGSTFERVLVGVSTPPFSIGTNALERASDLLGHVKAAYAEAEIVVLTTADLHRNVNAALKSIDQFAEGAIQHQTKVRDHTALRLAQKKFLLEELAIVLAGPMLPLLPTDAWQVTERSGLFLHPINATCDSKAAAEFWTTMASNSTVEAVVLAALRSHNVTTPSTLPRTPFIDVVLP</sequence>
<dbReference type="EMBL" id="GL349505">
    <property type="protein sequence ID" value="KNC55820.1"/>
    <property type="molecule type" value="Genomic_DNA"/>
</dbReference>
<protein>
    <submittedName>
        <fullName evidence="1">Uncharacterized protein</fullName>
    </submittedName>
</protein>
<dbReference type="AlphaFoldDB" id="A0A0L0DU74"/>
<evidence type="ECO:0000313" key="1">
    <source>
        <dbReference type="EMBL" id="KNC55820.1"/>
    </source>
</evidence>
<evidence type="ECO:0000313" key="2">
    <source>
        <dbReference type="Proteomes" id="UP000054408"/>
    </source>
</evidence>